<accession>A0A6S7KHE2</accession>
<feature type="region of interest" description="Disordered" evidence="1">
    <location>
        <begin position="162"/>
        <end position="192"/>
    </location>
</feature>
<dbReference type="EMBL" id="CACRXK020038605">
    <property type="protein sequence ID" value="CAB4045296.1"/>
    <property type="molecule type" value="Genomic_DNA"/>
</dbReference>
<feature type="non-terminal residue" evidence="2">
    <location>
        <position position="273"/>
    </location>
</feature>
<reference evidence="2" key="1">
    <citation type="submission" date="2020-04" db="EMBL/GenBank/DDBJ databases">
        <authorList>
            <person name="Alioto T."/>
            <person name="Alioto T."/>
            <person name="Gomez Garrido J."/>
        </authorList>
    </citation>
    <scope>NUCLEOTIDE SEQUENCE</scope>
    <source>
        <strain evidence="2">A484AB</strain>
    </source>
</reference>
<feature type="compositionally biased region" description="Low complexity" evidence="1">
    <location>
        <begin position="246"/>
        <end position="260"/>
    </location>
</feature>
<organism evidence="2 3">
    <name type="scientific">Paramuricea clavata</name>
    <name type="common">Red gorgonian</name>
    <name type="synonym">Violescent sea-whip</name>
    <dbReference type="NCBI Taxonomy" id="317549"/>
    <lineage>
        <taxon>Eukaryota</taxon>
        <taxon>Metazoa</taxon>
        <taxon>Cnidaria</taxon>
        <taxon>Anthozoa</taxon>
        <taxon>Octocorallia</taxon>
        <taxon>Malacalcyonacea</taxon>
        <taxon>Plexauridae</taxon>
        <taxon>Paramuricea</taxon>
    </lineage>
</organism>
<feature type="region of interest" description="Disordered" evidence="1">
    <location>
        <begin position="226"/>
        <end position="273"/>
    </location>
</feature>
<feature type="non-terminal residue" evidence="2">
    <location>
        <position position="1"/>
    </location>
</feature>
<dbReference type="AlphaFoldDB" id="A0A6S7KHE2"/>
<evidence type="ECO:0000313" key="2">
    <source>
        <dbReference type="EMBL" id="CAB4045296.1"/>
    </source>
</evidence>
<comment type="caution">
    <text evidence="2">The sequence shown here is derived from an EMBL/GenBank/DDBJ whole genome shotgun (WGS) entry which is preliminary data.</text>
</comment>
<keyword evidence="3" id="KW-1185">Reference proteome</keyword>
<name>A0A6S7KHE2_PARCT</name>
<proteinExistence type="predicted"/>
<dbReference type="Proteomes" id="UP001152795">
    <property type="component" value="Unassembled WGS sequence"/>
</dbReference>
<evidence type="ECO:0000313" key="3">
    <source>
        <dbReference type="Proteomes" id="UP001152795"/>
    </source>
</evidence>
<sequence length="273" mass="28042">LSDFKEHVTFSGDFSYSRRVSTFKRVAKTCSPDRADARRIIPACRLEPFAIRRNQDMVSVVADTSVEMSVVSMQQQTVPVDSPAVVTSNRYALLADEADELAAPDPVSSVVVPAGNLLQPSSTNSAISDAPADSTAVSIQAQPVVDDLASLAGTIVDPLASPLPTDGAAEPVGSTPPSVDQIPAGTQPPVPCGESVAAACQSSAIFSLSEPSLQLHLSRSEQCAEPVASLSPPVSGAVEPSPPSTPVTHTPVCTTPPVSSCEPTLEDAASSAA</sequence>
<protein>
    <submittedName>
        <fullName evidence="2">Uncharacterized protein</fullName>
    </submittedName>
</protein>
<evidence type="ECO:0000256" key="1">
    <source>
        <dbReference type="SAM" id="MobiDB-lite"/>
    </source>
</evidence>
<gene>
    <name evidence="2" type="ORF">PACLA_8A068374</name>
</gene>